<dbReference type="GeneID" id="93583306"/>
<evidence type="ECO:0000256" key="1">
    <source>
        <dbReference type="ARBA" id="ARBA00005593"/>
    </source>
</evidence>
<feature type="compositionally biased region" description="Polar residues" evidence="3">
    <location>
        <begin position="220"/>
        <end position="235"/>
    </location>
</feature>
<dbReference type="VEuPathDB" id="FungiDB:DFL_000995"/>
<dbReference type="GO" id="GO:0006412">
    <property type="term" value="P:translation"/>
    <property type="evidence" value="ECO:0007669"/>
    <property type="project" value="InterPro"/>
</dbReference>
<gene>
    <name evidence="4" type="ORF">DFL_000995</name>
</gene>
<accession>A0A437AFV7</accession>
<protein>
    <recommendedName>
        <fullName evidence="2">54S ribosomal protein L4, mitochondrial</fullName>
    </recommendedName>
</protein>
<comment type="similarity">
    <text evidence="1">Belongs to the Rab GDI family.</text>
</comment>
<evidence type="ECO:0000313" key="4">
    <source>
        <dbReference type="EMBL" id="RVD90012.1"/>
    </source>
</evidence>
<dbReference type="GO" id="GO:0005093">
    <property type="term" value="F:Rab GDP-dissociation inhibitor activity"/>
    <property type="evidence" value="ECO:0007669"/>
    <property type="project" value="InterPro"/>
</dbReference>
<dbReference type="InterPro" id="IPR038340">
    <property type="entry name" value="MRP-L47_sf"/>
</dbReference>
<dbReference type="InterPro" id="IPR036188">
    <property type="entry name" value="FAD/NAD-bd_sf"/>
</dbReference>
<dbReference type="PANTHER" id="PTHR11787">
    <property type="entry name" value="RAB GDP-DISSOCIATION INHIBITOR"/>
    <property type="match status" value="1"/>
</dbReference>
<dbReference type="AlphaFoldDB" id="A0A437AFV7"/>
<sequence length="791" mass="87980">MRGLGNTTAALRDLAAQLSRSHVRHMGGANAIRNLTAYTPSRSLHTSHQCAIPRNRSRGASALRRQPYPGRVSLQYLGDDLPQPVTDPSKHTDVVTSPEHGLWGFFNKERVSIPTPEEDHRHGRAWAVEELRHKSWDDLHKLWWACVKERNILATQQLERERVKPGYGESEAYARDRLVRDTQRAIKHALTERYYAWQEALKVAGSDPDIDLSGKGPAFNPQTLDAESSPGADTQISDEEAIPKAGLDAKDTKRLELNNCCPQPKVVTYRTCLSSPPYLKACFINHTFFVAHIIAWYLNTIKPNYLRLSGNFIFIMDDGQDPIKDLEKGFDVVVMGTGLTETILSGVMSVQGKRVLHIDSNSYYGGEGASLKMSQIYEKFRGDGSKPPAGLDKDRDWNIDLIPKFLMAGGELARILRQLKQVQDNVQFQQIAGSYVFRGSGGGFFGLGGSGVHKVPSTALEAAKSNLIGIMEKGRLKSFLESVAAYDDAKGPQHQGMNLEKDSMKSVYDKFSLEEPTRDFVGHAMALYSDDSYLELPARQTFNKIKLYAGSVAMYGKSPYIYPLYGLGELPSAFTRLSAVHGGTYMLNTEVLDFEHADDGKVAGVKIKFENPRKDGEYVDLVVKTERVLASPSYVAEGKKKKRTGQQVVRAICVLNHPVKGTDNSDSGQIIIPQSEANRKNDIYIAVISSAHNVCPKGYWIAIVSTIVETQNPQHELKAGFELLEPIEETFLAKPFDLWEQLDDASDNVFVSKSLDASSHLETCTDDVKHLYKLMEGKDLDIDGLNPERAE</sequence>
<reference evidence="4 5" key="1">
    <citation type="submission" date="2019-01" db="EMBL/GenBank/DDBJ databases">
        <title>Intercellular communication is required for trap formation in the nematode-trapping fungus Duddingtonia flagrans.</title>
        <authorList>
            <person name="Youssar L."/>
            <person name="Wernet V."/>
            <person name="Hensel N."/>
            <person name="Hildebrandt H.-G."/>
            <person name="Fischer R."/>
        </authorList>
    </citation>
    <scope>NUCLEOTIDE SEQUENCE [LARGE SCALE GENOMIC DNA]</scope>
    <source>
        <strain evidence="4 5">CBS H-5679</strain>
    </source>
</reference>
<dbReference type="GO" id="GO:0007264">
    <property type="term" value="P:small GTPase-mediated signal transduction"/>
    <property type="evidence" value="ECO:0007669"/>
    <property type="project" value="InterPro"/>
</dbReference>
<keyword evidence="5" id="KW-1185">Reference proteome</keyword>
<organism evidence="4 5">
    <name type="scientific">Arthrobotrys flagrans</name>
    <name type="common">Nematode-trapping fungus</name>
    <name type="synonym">Trichothecium flagrans</name>
    <dbReference type="NCBI Taxonomy" id="97331"/>
    <lineage>
        <taxon>Eukaryota</taxon>
        <taxon>Fungi</taxon>
        <taxon>Dikarya</taxon>
        <taxon>Ascomycota</taxon>
        <taxon>Pezizomycotina</taxon>
        <taxon>Orbiliomycetes</taxon>
        <taxon>Orbiliales</taxon>
        <taxon>Orbiliaceae</taxon>
        <taxon>Arthrobotrys</taxon>
    </lineage>
</organism>
<dbReference type="Gene3D" id="1.10.405.10">
    <property type="entry name" value="Guanine Nucleotide Dissociation Inhibitor, domain 1"/>
    <property type="match status" value="1"/>
</dbReference>
<dbReference type="SUPFAM" id="SSF51905">
    <property type="entry name" value="FAD/NAD(P)-binding domain"/>
    <property type="match status" value="2"/>
</dbReference>
<dbReference type="InterPro" id="IPR018203">
    <property type="entry name" value="GDP_dissociation_inhibitor"/>
</dbReference>
<dbReference type="STRING" id="97331.A0A437AFV7"/>
<name>A0A437AFV7_ARTFL</name>
<dbReference type="Gene3D" id="3.50.50.60">
    <property type="entry name" value="FAD/NAD(P)-binding domain"/>
    <property type="match status" value="1"/>
</dbReference>
<dbReference type="Gene3D" id="6.10.330.20">
    <property type="match status" value="1"/>
</dbReference>
<dbReference type="PRINTS" id="PR00892">
    <property type="entry name" value="RABGDI"/>
</dbReference>
<dbReference type="RefSeq" id="XP_067495556.1">
    <property type="nucleotide sequence ID" value="XM_067639891.1"/>
</dbReference>
<feature type="region of interest" description="Disordered" evidence="3">
    <location>
        <begin position="212"/>
        <end position="237"/>
    </location>
</feature>
<dbReference type="Proteomes" id="UP000283090">
    <property type="component" value="Unassembled WGS sequence"/>
</dbReference>
<dbReference type="Gene3D" id="3.30.519.10">
    <property type="entry name" value="Guanine Nucleotide Dissociation Inhibitor, domain 2"/>
    <property type="match status" value="1"/>
</dbReference>
<dbReference type="InterPro" id="IPR010729">
    <property type="entry name" value="Ribosomal_uL29_mit"/>
</dbReference>
<dbReference type="Pfam" id="PF00996">
    <property type="entry name" value="GDI"/>
    <property type="match status" value="1"/>
</dbReference>
<evidence type="ECO:0000256" key="2">
    <source>
        <dbReference type="ARBA" id="ARBA00035399"/>
    </source>
</evidence>
<dbReference type="FunFam" id="1.10.405.10:FF:000011">
    <property type="entry name" value="Rab GDP dissociation inhibitor"/>
    <property type="match status" value="1"/>
</dbReference>
<dbReference type="GO" id="GO:0015031">
    <property type="term" value="P:protein transport"/>
    <property type="evidence" value="ECO:0007669"/>
    <property type="project" value="InterPro"/>
</dbReference>
<dbReference type="PRINTS" id="PR00891">
    <property type="entry name" value="RABGDIREP"/>
</dbReference>
<dbReference type="OrthoDB" id="9446342at2759"/>
<dbReference type="GO" id="GO:0003735">
    <property type="term" value="F:structural constituent of ribosome"/>
    <property type="evidence" value="ECO:0007669"/>
    <property type="project" value="InterPro"/>
</dbReference>
<dbReference type="InterPro" id="IPR000806">
    <property type="entry name" value="RabGDI"/>
</dbReference>
<dbReference type="SUPFAM" id="SSF54373">
    <property type="entry name" value="FAD-linked reductases, C-terminal domain"/>
    <property type="match status" value="1"/>
</dbReference>
<dbReference type="GO" id="GO:0016192">
    <property type="term" value="P:vesicle-mediated transport"/>
    <property type="evidence" value="ECO:0007669"/>
    <property type="project" value="TreeGrafter"/>
</dbReference>
<evidence type="ECO:0000256" key="3">
    <source>
        <dbReference type="SAM" id="MobiDB-lite"/>
    </source>
</evidence>
<comment type="caution">
    <text evidence="4">The sequence shown here is derived from an EMBL/GenBank/DDBJ whole genome shotgun (WGS) entry which is preliminary data.</text>
</comment>
<proteinExistence type="inferred from homology"/>
<dbReference type="Pfam" id="PF06984">
    <property type="entry name" value="MRP-L47"/>
    <property type="match status" value="1"/>
</dbReference>
<dbReference type="PANTHER" id="PTHR11787:SF8">
    <property type="entry name" value="RAB GDP DISSOCIATION INHIBITOR"/>
    <property type="match status" value="1"/>
</dbReference>
<dbReference type="GO" id="GO:0005761">
    <property type="term" value="C:mitochondrial ribosome"/>
    <property type="evidence" value="ECO:0007669"/>
    <property type="project" value="InterPro"/>
</dbReference>
<evidence type="ECO:0000313" key="5">
    <source>
        <dbReference type="Proteomes" id="UP000283090"/>
    </source>
</evidence>
<dbReference type="EMBL" id="SAEB01000001">
    <property type="protein sequence ID" value="RVD90012.1"/>
    <property type="molecule type" value="Genomic_DNA"/>
</dbReference>